<dbReference type="Proteomes" id="UP000287188">
    <property type="component" value="Unassembled WGS sequence"/>
</dbReference>
<dbReference type="RefSeq" id="WP_126552577.1">
    <property type="nucleotide sequence ID" value="NZ_BIFS01000001.1"/>
</dbReference>
<dbReference type="EMBL" id="BIFS01000001">
    <property type="protein sequence ID" value="GCE21004.1"/>
    <property type="molecule type" value="Genomic_DNA"/>
</dbReference>
<protein>
    <submittedName>
        <fullName evidence="2">Uncharacterized protein</fullName>
    </submittedName>
</protein>
<evidence type="ECO:0000256" key="1">
    <source>
        <dbReference type="SAM" id="Phobius"/>
    </source>
</evidence>
<sequence>MSNGSLAICLTLFGALGLLLLSITLMRVFWYYRNCRPGTFRWHTRNHYLKQIFAITCLFCLAMAASYGVLWQIWAALYLIIGIKIGTWWLRLALEQRDWRDSP</sequence>
<evidence type="ECO:0000313" key="3">
    <source>
        <dbReference type="Proteomes" id="UP000287188"/>
    </source>
</evidence>
<keyword evidence="1" id="KW-0812">Transmembrane</keyword>
<evidence type="ECO:0000313" key="2">
    <source>
        <dbReference type="EMBL" id="GCE21004.1"/>
    </source>
</evidence>
<gene>
    <name evidence="2" type="ORF">KDK_48040</name>
</gene>
<accession>A0A402APL9</accession>
<feature type="transmembrane region" description="Helical" evidence="1">
    <location>
        <begin position="52"/>
        <end position="70"/>
    </location>
</feature>
<dbReference type="AlphaFoldDB" id="A0A402APL9"/>
<organism evidence="2 3">
    <name type="scientific">Dictyobacter kobayashii</name>
    <dbReference type="NCBI Taxonomy" id="2014872"/>
    <lineage>
        <taxon>Bacteria</taxon>
        <taxon>Bacillati</taxon>
        <taxon>Chloroflexota</taxon>
        <taxon>Ktedonobacteria</taxon>
        <taxon>Ktedonobacterales</taxon>
        <taxon>Dictyobacteraceae</taxon>
        <taxon>Dictyobacter</taxon>
    </lineage>
</organism>
<keyword evidence="1" id="KW-1133">Transmembrane helix</keyword>
<dbReference type="OrthoDB" id="165756at2"/>
<proteinExistence type="predicted"/>
<reference evidence="3" key="1">
    <citation type="submission" date="2018-12" db="EMBL/GenBank/DDBJ databases">
        <title>Tengunoibacter tsumagoiensis gen. nov., sp. nov., Dictyobacter kobayashii sp. nov., D. alpinus sp. nov., and D. joshuensis sp. nov. and description of Dictyobacteraceae fam. nov. within the order Ktedonobacterales isolated from Tengu-no-mugimeshi.</title>
        <authorList>
            <person name="Wang C.M."/>
            <person name="Zheng Y."/>
            <person name="Sakai Y."/>
            <person name="Toyoda A."/>
            <person name="Minakuchi Y."/>
            <person name="Abe K."/>
            <person name="Yokota A."/>
            <person name="Yabe S."/>
        </authorList>
    </citation>
    <scope>NUCLEOTIDE SEQUENCE [LARGE SCALE GENOMIC DNA]</scope>
    <source>
        <strain evidence="3">Uno11</strain>
    </source>
</reference>
<feature type="transmembrane region" description="Helical" evidence="1">
    <location>
        <begin position="6"/>
        <end position="32"/>
    </location>
</feature>
<comment type="caution">
    <text evidence="2">The sequence shown here is derived from an EMBL/GenBank/DDBJ whole genome shotgun (WGS) entry which is preliminary data.</text>
</comment>
<keyword evidence="1" id="KW-0472">Membrane</keyword>
<keyword evidence="3" id="KW-1185">Reference proteome</keyword>
<name>A0A402APL9_9CHLR</name>